<gene>
    <name evidence="2" type="ORF">ACFSBH_07045</name>
</gene>
<keyword evidence="2" id="KW-0808">Transferase</keyword>
<evidence type="ECO:0000313" key="2">
    <source>
        <dbReference type="EMBL" id="MFD1607403.1"/>
    </source>
</evidence>
<reference evidence="3" key="1">
    <citation type="journal article" date="2019" name="Int. J. Syst. Evol. Microbiol.">
        <title>The Global Catalogue of Microorganisms (GCM) 10K type strain sequencing project: providing services to taxonomists for standard genome sequencing and annotation.</title>
        <authorList>
            <consortium name="The Broad Institute Genomics Platform"/>
            <consortium name="The Broad Institute Genome Sequencing Center for Infectious Disease"/>
            <person name="Wu L."/>
            <person name="Ma J."/>
        </authorList>
    </citation>
    <scope>NUCLEOTIDE SEQUENCE [LARGE SCALE GENOMIC DNA]</scope>
    <source>
        <strain evidence="3">CGMCC 1.12376</strain>
    </source>
</reference>
<sequence length="161" mass="18582">MFVTERCYLRTFNHADITDVKNLFVNPDVRKYLGGIRDEASIGEVMQSMLAPSDTDFYWAVRERHTDSFIGLISLNPHHDGLFLEVSYQLHPTWWGKGYGTEVVQPIIGYAFNELNQEKLIAETQTANKASRRLLEKVGMQLESKVIRFGAEQAIYSMERY</sequence>
<evidence type="ECO:0000313" key="3">
    <source>
        <dbReference type="Proteomes" id="UP001597221"/>
    </source>
</evidence>
<dbReference type="SUPFAM" id="SSF55729">
    <property type="entry name" value="Acyl-CoA N-acyltransferases (Nat)"/>
    <property type="match status" value="1"/>
</dbReference>
<dbReference type="InterPro" id="IPR016181">
    <property type="entry name" value="Acyl_CoA_acyltransferase"/>
</dbReference>
<name>A0ABW4HP67_9BACI</name>
<dbReference type="RefSeq" id="WP_379596737.1">
    <property type="nucleotide sequence ID" value="NZ_JBHUDE010000035.1"/>
</dbReference>
<evidence type="ECO:0000259" key="1">
    <source>
        <dbReference type="PROSITE" id="PS51186"/>
    </source>
</evidence>
<comment type="caution">
    <text evidence="2">The sequence shown here is derived from an EMBL/GenBank/DDBJ whole genome shotgun (WGS) entry which is preliminary data.</text>
</comment>
<dbReference type="PANTHER" id="PTHR43792:SF1">
    <property type="entry name" value="N-ACETYLTRANSFERASE DOMAIN-CONTAINING PROTEIN"/>
    <property type="match status" value="1"/>
</dbReference>
<keyword evidence="2" id="KW-0012">Acyltransferase</keyword>
<dbReference type="GO" id="GO:0016746">
    <property type="term" value="F:acyltransferase activity"/>
    <property type="evidence" value="ECO:0007669"/>
    <property type="project" value="UniProtKB-KW"/>
</dbReference>
<feature type="domain" description="N-acetyltransferase" evidence="1">
    <location>
        <begin position="7"/>
        <end position="161"/>
    </location>
</feature>
<dbReference type="Gene3D" id="3.40.630.30">
    <property type="match status" value="1"/>
</dbReference>
<protein>
    <submittedName>
        <fullName evidence="2">GNAT family N-acetyltransferase</fullName>
        <ecNumber evidence="2">2.3.-.-</ecNumber>
    </submittedName>
</protein>
<accession>A0ABW4HP67</accession>
<organism evidence="2 3">
    <name type="scientific">Oceanobacillus luteolus</name>
    <dbReference type="NCBI Taxonomy" id="1274358"/>
    <lineage>
        <taxon>Bacteria</taxon>
        <taxon>Bacillati</taxon>
        <taxon>Bacillota</taxon>
        <taxon>Bacilli</taxon>
        <taxon>Bacillales</taxon>
        <taxon>Bacillaceae</taxon>
        <taxon>Oceanobacillus</taxon>
    </lineage>
</organism>
<dbReference type="Pfam" id="PF13302">
    <property type="entry name" value="Acetyltransf_3"/>
    <property type="match status" value="1"/>
</dbReference>
<dbReference type="PROSITE" id="PS51186">
    <property type="entry name" value="GNAT"/>
    <property type="match status" value="1"/>
</dbReference>
<dbReference type="InterPro" id="IPR000182">
    <property type="entry name" value="GNAT_dom"/>
</dbReference>
<proteinExistence type="predicted"/>
<keyword evidence="3" id="KW-1185">Reference proteome</keyword>
<dbReference type="EC" id="2.3.-.-" evidence="2"/>
<dbReference type="InterPro" id="IPR051531">
    <property type="entry name" value="N-acetyltransferase"/>
</dbReference>
<dbReference type="Proteomes" id="UP001597221">
    <property type="component" value="Unassembled WGS sequence"/>
</dbReference>
<dbReference type="EMBL" id="JBHUDE010000035">
    <property type="protein sequence ID" value="MFD1607403.1"/>
    <property type="molecule type" value="Genomic_DNA"/>
</dbReference>
<dbReference type="PANTHER" id="PTHR43792">
    <property type="entry name" value="GNAT FAMILY, PUTATIVE (AFU_ORTHOLOGUE AFUA_3G00765)-RELATED-RELATED"/>
    <property type="match status" value="1"/>
</dbReference>